<dbReference type="PANTHER" id="PTHR10736:SF21">
    <property type="entry name" value="BESTROPHIN HOMOLOG"/>
    <property type="match status" value="1"/>
</dbReference>
<dbReference type="InterPro" id="IPR021134">
    <property type="entry name" value="Bestrophin-like"/>
</dbReference>
<reference evidence="9" key="2">
    <citation type="submission" date="2019-09" db="UniProtKB">
        <authorList>
            <consortium name="WormBaseParasite"/>
        </authorList>
    </citation>
    <scope>IDENTIFICATION</scope>
</reference>
<keyword evidence="8" id="KW-1185">Reference proteome</keyword>
<dbReference type="OrthoDB" id="201595at2759"/>
<proteinExistence type="inferred from homology"/>
<dbReference type="GO" id="GO:0005254">
    <property type="term" value="F:chloride channel activity"/>
    <property type="evidence" value="ECO:0007669"/>
    <property type="project" value="UniProtKB-KW"/>
</dbReference>
<evidence type="ECO:0000256" key="1">
    <source>
        <dbReference type="ARBA" id="ARBA00004370"/>
    </source>
</evidence>
<evidence type="ECO:0000256" key="2">
    <source>
        <dbReference type="ARBA" id="ARBA00022692"/>
    </source>
</evidence>
<evidence type="ECO:0000256" key="5">
    <source>
        <dbReference type="ARBA" id="ARBA00034769"/>
    </source>
</evidence>
<dbReference type="AlphaFoldDB" id="A0A183GWT4"/>
<dbReference type="EMBL" id="UZAH01042198">
    <property type="protein sequence ID" value="VDP61362.1"/>
    <property type="molecule type" value="Genomic_DNA"/>
</dbReference>
<comment type="similarity">
    <text evidence="5 6">Belongs to the anion channel-forming bestrophin (TC 1.A.46) family. Calcium-sensitive chloride channel subfamily.</text>
</comment>
<accession>A0A183GWT4</accession>
<comment type="function">
    <text evidence="6">Forms chloride channels.</text>
</comment>
<feature type="transmembrane region" description="Helical" evidence="6">
    <location>
        <begin position="36"/>
        <end position="54"/>
    </location>
</feature>
<name>A0A183GWT4_HELPZ</name>
<dbReference type="InterPro" id="IPR000615">
    <property type="entry name" value="Bestrophin"/>
</dbReference>
<protein>
    <recommendedName>
        <fullName evidence="6">Bestrophin homolog</fullName>
    </recommendedName>
</protein>
<keyword evidence="3 6" id="KW-1133">Transmembrane helix</keyword>
<evidence type="ECO:0000313" key="7">
    <source>
        <dbReference type="EMBL" id="VDP61362.1"/>
    </source>
</evidence>
<keyword evidence="6" id="KW-0406">Ion transport</keyword>
<reference evidence="7 8" key="1">
    <citation type="submission" date="2018-11" db="EMBL/GenBank/DDBJ databases">
        <authorList>
            <consortium name="Pathogen Informatics"/>
        </authorList>
    </citation>
    <scope>NUCLEOTIDE SEQUENCE [LARGE SCALE GENOMIC DNA]</scope>
</reference>
<accession>A0A3P8EBE9</accession>
<comment type="subcellular location">
    <subcellularLocation>
        <location evidence="6">Cell membrane</location>
        <topology evidence="6">Multi-pass membrane protein</topology>
    </subcellularLocation>
    <subcellularLocation>
        <location evidence="1">Membrane</location>
    </subcellularLocation>
</comment>
<gene>
    <name evidence="7" type="ORF">HPBE_LOCUS27153</name>
</gene>
<dbReference type="Pfam" id="PF01062">
    <property type="entry name" value="Bestrophin"/>
    <property type="match status" value="1"/>
</dbReference>
<keyword evidence="4 6" id="KW-0472">Membrane</keyword>
<keyword evidence="6" id="KW-1003">Cell membrane</keyword>
<evidence type="ECO:0000256" key="6">
    <source>
        <dbReference type="RuleBase" id="RU363126"/>
    </source>
</evidence>
<keyword evidence="6" id="KW-0407">Ion channel</keyword>
<evidence type="ECO:0000256" key="3">
    <source>
        <dbReference type="ARBA" id="ARBA00022989"/>
    </source>
</evidence>
<feature type="transmembrane region" description="Helical" evidence="6">
    <location>
        <begin position="75"/>
        <end position="94"/>
    </location>
</feature>
<evidence type="ECO:0000256" key="4">
    <source>
        <dbReference type="ARBA" id="ARBA00023136"/>
    </source>
</evidence>
<dbReference type="WBParaSite" id="HPBE_0002715401-mRNA-1">
    <property type="protein sequence ID" value="HPBE_0002715401-mRNA-1"/>
    <property type="gene ID" value="HPBE_0002715401"/>
</dbReference>
<keyword evidence="6" id="KW-0869">Chloride channel</keyword>
<feature type="transmembrane region" description="Helical" evidence="6">
    <location>
        <begin position="109"/>
        <end position="129"/>
    </location>
</feature>
<organism evidence="8 9">
    <name type="scientific">Heligmosomoides polygyrus</name>
    <name type="common">Parasitic roundworm</name>
    <dbReference type="NCBI Taxonomy" id="6339"/>
    <lineage>
        <taxon>Eukaryota</taxon>
        <taxon>Metazoa</taxon>
        <taxon>Ecdysozoa</taxon>
        <taxon>Nematoda</taxon>
        <taxon>Chromadorea</taxon>
        <taxon>Rhabditida</taxon>
        <taxon>Rhabditina</taxon>
        <taxon>Rhabditomorpha</taxon>
        <taxon>Strongyloidea</taxon>
        <taxon>Heligmosomidae</taxon>
        <taxon>Heligmosomoides</taxon>
    </lineage>
</organism>
<dbReference type="GO" id="GO:0005886">
    <property type="term" value="C:plasma membrane"/>
    <property type="evidence" value="ECO:0007669"/>
    <property type="project" value="UniProtKB-SubCell"/>
</dbReference>
<sequence length="149" mass="17680">MPYNYHYDMATSKAKVIFKLLFRWRGSVWRAVYVEYLIWLSAYAILSCIYRYALTTHQQGQFENFAAYCDKRLTYIPMDFMLGFFVTVVVNRWVTQFANLGMIDKYVEVTLYLSTFTLHVPMEVTLITISTIRWTKKMQLYSTHSVGLD</sequence>
<evidence type="ECO:0000313" key="9">
    <source>
        <dbReference type="WBParaSite" id="HPBE_0002715401-mRNA-1"/>
    </source>
</evidence>
<keyword evidence="2 6" id="KW-0812">Transmembrane</keyword>
<keyword evidence="6" id="KW-0868">Chloride</keyword>
<evidence type="ECO:0000313" key="8">
    <source>
        <dbReference type="Proteomes" id="UP000050761"/>
    </source>
</evidence>
<dbReference type="GO" id="GO:0034707">
    <property type="term" value="C:chloride channel complex"/>
    <property type="evidence" value="ECO:0007669"/>
    <property type="project" value="UniProtKB-KW"/>
</dbReference>
<keyword evidence="6" id="KW-0813">Transport</keyword>
<dbReference type="Proteomes" id="UP000050761">
    <property type="component" value="Unassembled WGS sequence"/>
</dbReference>
<dbReference type="PANTHER" id="PTHR10736">
    <property type="entry name" value="BESTROPHIN"/>
    <property type="match status" value="1"/>
</dbReference>